<name>A0A918SEN7_9HYPH</name>
<evidence type="ECO:0000256" key="2">
    <source>
        <dbReference type="SAM" id="Phobius"/>
    </source>
</evidence>
<sequence>MSNENIFREVDEELRSERMRNLWRRFGPFIIGAAVAVVVVVAANEGWSWWQQSRAAEASEEFYVALDLAEFGDLDAARQNLEQIAAEGYGGYPVLARFSEAGLLAEQGETEAAIEAYDALASTSDNQRLRELALVLAGMLLVDSGTVDDVEARVSSIAAEEGPMRNPAREALGLAHYQAEDYAAARENFEAVLSDPLSQDSTRTRMSFYLAQLVSMGEVAPDAVPDEVLEPEDAGAAETAE</sequence>
<dbReference type="InterPro" id="IPR018704">
    <property type="entry name" value="SecYEG/CpoB_TPR"/>
</dbReference>
<dbReference type="Pfam" id="PF09976">
    <property type="entry name" value="TPR_21"/>
    <property type="match status" value="1"/>
</dbReference>
<evidence type="ECO:0000313" key="4">
    <source>
        <dbReference type="EMBL" id="GHA35187.1"/>
    </source>
</evidence>
<dbReference type="RefSeq" id="WP_189426984.1">
    <property type="nucleotide sequence ID" value="NZ_BMZE01000004.1"/>
</dbReference>
<reference evidence="4" key="2">
    <citation type="submission" date="2020-09" db="EMBL/GenBank/DDBJ databases">
        <authorList>
            <person name="Sun Q."/>
            <person name="Kim S."/>
        </authorList>
    </citation>
    <scope>NUCLEOTIDE SEQUENCE</scope>
    <source>
        <strain evidence="4">KCTC 32437</strain>
    </source>
</reference>
<feature type="region of interest" description="Disordered" evidence="1">
    <location>
        <begin position="222"/>
        <end position="241"/>
    </location>
</feature>
<dbReference type="InterPro" id="IPR011990">
    <property type="entry name" value="TPR-like_helical_dom_sf"/>
</dbReference>
<keyword evidence="2" id="KW-0812">Transmembrane</keyword>
<gene>
    <name evidence="4" type="ORF">GCM10007989_33890</name>
</gene>
<feature type="compositionally biased region" description="Acidic residues" evidence="1">
    <location>
        <begin position="224"/>
        <end position="241"/>
    </location>
</feature>
<accession>A0A918SEN7</accession>
<evidence type="ECO:0000256" key="1">
    <source>
        <dbReference type="SAM" id="MobiDB-lite"/>
    </source>
</evidence>
<keyword evidence="5" id="KW-1185">Reference proteome</keyword>
<dbReference type="Gene3D" id="1.25.40.10">
    <property type="entry name" value="Tetratricopeptide repeat domain"/>
    <property type="match status" value="1"/>
</dbReference>
<comment type="caution">
    <text evidence="4">The sequence shown here is derived from an EMBL/GenBank/DDBJ whole genome shotgun (WGS) entry which is preliminary data.</text>
</comment>
<keyword evidence="2" id="KW-1133">Transmembrane helix</keyword>
<protein>
    <submittedName>
        <fullName evidence="4">Membrane protein</fullName>
    </submittedName>
</protein>
<organism evidence="4 5">
    <name type="scientific">Devosia pacifica</name>
    <dbReference type="NCBI Taxonomy" id="1335967"/>
    <lineage>
        <taxon>Bacteria</taxon>
        <taxon>Pseudomonadati</taxon>
        <taxon>Pseudomonadota</taxon>
        <taxon>Alphaproteobacteria</taxon>
        <taxon>Hyphomicrobiales</taxon>
        <taxon>Devosiaceae</taxon>
        <taxon>Devosia</taxon>
    </lineage>
</organism>
<proteinExistence type="predicted"/>
<reference evidence="4" key="1">
    <citation type="journal article" date="2014" name="Int. J. Syst. Evol. Microbiol.">
        <title>Complete genome sequence of Corynebacterium casei LMG S-19264T (=DSM 44701T), isolated from a smear-ripened cheese.</title>
        <authorList>
            <consortium name="US DOE Joint Genome Institute (JGI-PGF)"/>
            <person name="Walter F."/>
            <person name="Albersmeier A."/>
            <person name="Kalinowski J."/>
            <person name="Ruckert C."/>
        </authorList>
    </citation>
    <scope>NUCLEOTIDE SEQUENCE</scope>
    <source>
        <strain evidence="4">KCTC 32437</strain>
    </source>
</reference>
<feature type="transmembrane region" description="Helical" evidence="2">
    <location>
        <begin position="26"/>
        <end position="50"/>
    </location>
</feature>
<dbReference type="AlphaFoldDB" id="A0A918SEN7"/>
<dbReference type="EMBL" id="BMZE01000004">
    <property type="protein sequence ID" value="GHA35187.1"/>
    <property type="molecule type" value="Genomic_DNA"/>
</dbReference>
<evidence type="ECO:0000313" key="5">
    <source>
        <dbReference type="Proteomes" id="UP000646579"/>
    </source>
</evidence>
<dbReference type="SUPFAM" id="SSF48452">
    <property type="entry name" value="TPR-like"/>
    <property type="match status" value="1"/>
</dbReference>
<keyword evidence="2" id="KW-0472">Membrane</keyword>
<evidence type="ECO:0000259" key="3">
    <source>
        <dbReference type="Pfam" id="PF09976"/>
    </source>
</evidence>
<feature type="domain" description="Ancillary SecYEG translocon subunit/Cell division coordinator CpoB TPR" evidence="3">
    <location>
        <begin position="21"/>
        <end position="197"/>
    </location>
</feature>
<dbReference type="Proteomes" id="UP000646579">
    <property type="component" value="Unassembled WGS sequence"/>
</dbReference>